<evidence type="ECO:0000313" key="2">
    <source>
        <dbReference type="EMBL" id="TYO97059.1"/>
    </source>
</evidence>
<dbReference type="AlphaFoldDB" id="A0A068QQY6"/>
<dbReference type="OrthoDB" id="6986732at2"/>
<reference evidence="2 4" key="2">
    <citation type="submission" date="2019-07" db="EMBL/GenBank/DDBJ databases">
        <title>Genomic Encyclopedia of Type Strains, Phase I: the one thousand microbial genomes (KMG-I) project.</title>
        <authorList>
            <person name="Kyrpides N."/>
        </authorList>
    </citation>
    <scope>NUCLEOTIDE SEQUENCE [LARGE SCALE GENOMIC DNA]</scope>
    <source>
        <strain evidence="2 4">DSM 17909</strain>
    </source>
</reference>
<gene>
    <name evidence="2" type="ORF">LY16_03405</name>
    <name evidence="1" type="ORF">XDD1_1684</name>
</gene>
<reference evidence="1 3" key="1">
    <citation type="submission" date="2013-07" db="EMBL/GenBank/DDBJ databases">
        <authorList>
            <person name="Genoscope - CEA"/>
        </authorList>
    </citation>
    <scope>NUCLEOTIDE SEQUENCE [LARGE SCALE GENOMIC DNA]</scope>
    <source>
        <strain evidence="1">FRM16</strain>
        <strain evidence="3">FRM16 / DSM 17909</strain>
    </source>
</reference>
<organism evidence="1 3">
    <name type="scientific">Xenorhabdus doucetiae</name>
    <dbReference type="NCBI Taxonomy" id="351671"/>
    <lineage>
        <taxon>Bacteria</taxon>
        <taxon>Pseudomonadati</taxon>
        <taxon>Pseudomonadota</taxon>
        <taxon>Gammaproteobacteria</taxon>
        <taxon>Enterobacterales</taxon>
        <taxon>Morganellaceae</taxon>
        <taxon>Xenorhabdus</taxon>
    </lineage>
</organism>
<dbReference type="KEGG" id="xdo:XDD1_1684"/>
<dbReference type="Proteomes" id="UP000032721">
    <property type="component" value="Chromosome"/>
</dbReference>
<accession>A0A068QQY6</accession>
<dbReference type="EMBL" id="VNHN01000090">
    <property type="protein sequence ID" value="TYO97059.1"/>
    <property type="molecule type" value="Genomic_DNA"/>
</dbReference>
<evidence type="ECO:0000313" key="4">
    <source>
        <dbReference type="Proteomes" id="UP000324170"/>
    </source>
</evidence>
<protein>
    <submittedName>
        <fullName evidence="1">Uncharacterized protein</fullName>
    </submittedName>
</protein>
<dbReference type="HOGENOM" id="CLU_055409_0_0_6"/>
<dbReference type="EMBL" id="FO704550">
    <property type="protein sequence ID" value="CDG17383.1"/>
    <property type="molecule type" value="Genomic_DNA"/>
</dbReference>
<evidence type="ECO:0000313" key="3">
    <source>
        <dbReference type="Proteomes" id="UP000032721"/>
    </source>
</evidence>
<dbReference type="Proteomes" id="UP000324170">
    <property type="component" value="Unassembled WGS sequence"/>
</dbReference>
<proteinExistence type="predicted"/>
<keyword evidence="4" id="KW-1185">Reference proteome</keyword>
<dbReference type="Pfam" id="PF19940">
    <property type="entry name" value="DUF6402"/>
    <property type="match status" value="1"/>
</dbReference>
<evidence type="ECO:0000313" key="1">
    <source>
        <dbReference type="EMBL" id="CDG17383.1"/>
    </source>
</evidence>
<dbReference type="STRING" id="351671.XDD1_1684"/>
<sequence length="289" mass="33599">MSILKTKTVKGGANTDLEYDKISLNQLPDIMNKMGWEMASKLMREWFNRPLFEMDDNLRKKYILGKATDIPKEHYNDSIVKMEWALKYERVQDAINELIITRLGNDKSNGRLFGPLLERNKEMNPSSNKIYIGYNDDIIDIDFTTQINSLDFGGKFDTNDDFKGAIGASNMELCVRGYYDLSQKKKKFLVDQIGFFIKDAYNFSGGHEPLGIWGREGMLPLSESPKYLTSFFGEEWGKLYREYYGFVPVFNRDFREWQKIHGEGGDYIVFSDVHWMAPPAHLKVMYENS</sequence>
<dbReference type="InterPro" id="IPR045646">
    <property type="entry name" value="DUF6402"/>
</dbReference>
<dbReference type="RefSeq" id="WP_045970117.1">
    <property type="nucleotide sequence ID" value="NZ_CAWMED010000001.1"/>
</dbReference>
<name>A0A068QQY6_9GAMM</name>